<sequence>MRVFVTGASGWVGRGLVPDLIAAGHEVTGLARSDAAAQALQAAGAGARSGSLDDLDVLRDAAASSDGVIHLAFKHDIAFAGDYAGAADADRAAITTFGEALAGTGKPFVIASGILGVLGLPPGAVATERDGLTDTGDRDIPVSGAQGRLGNAHYTLALAGRGVRSSVVRLPPATHGDGDNGFIPTAIGFARQNGTAAYVGDGANRWPAVHRDDAARLFRLALESAPAGSVLHAVGDEGVPIREVAEVFATHLGVPAVSAAPEHAGEYVGWLGRFWGADGPASAQITRDLLGWQPTRPGLVADLKEGHYFA</sequence>
<dbReference type="OrthoDB" id="9787292at2"/>
<dbReference type="PANTHER" id="PTHR48079:SF6">
    <property type="entry name" value="NAD(P)-BINDING DOMAIN-CONTAINING PROTEIN-RELATED"/>
    <property type="match status" value="1"/>
</dbReference>
<accession>A0A5M3XDC5</accession>
<dbReference type="PANTHER" id="PTHR48079">
    <property type="entry name" value="PROTEIN YEEZ"/>
    <property type="match status" value="1"/>
</dbReference>
<organism evidence="2 3">
    <name type="scientific">Acrocarpospora pleiomorpha</name>
    <dbReference type="NCBI Taxonomy" id="90975"/>
    <lineage>
        <taxon>Bacteria</taxon>
        <taxon>Bacillati</taxon>
        <taxon>Actinomycetota</taxon>
        <taxon>Actinomycetes</taxon>
        <taxon>Streptosporangiales</taxon>
        <taxon>Streptosporangiaceae</taxon>
        <taxon>Acrocarpospora</taxon>
    </lineage>
</organism>
<dbReference type="InterPro" id="IPR051783">
    <property type="entry name" value="NAD(P)-dependent_oxidoreduct"/>
</dbReference>
<gene>
    <name evidence="2" type="ORF">Aple_021400</name>
</gene>
<dbReference type="Pfam" id="PF01370">
    <property type="entry name" value="Epimerase"/>
    <property type="match status" value="1"/>
</dbReference>
<dbReference type="Gene3D" id="3.40.50.720">
    <property type="entry name" value="NAD(P)-binding Rossmann-like Domain"/>
    <property type="match status" value="1"/>
</dbReference>
<name>A0A5M3XDC5_9ACTN</name>
<evidence type="ECO:0000259" key="1">
    <source>
        <dbReference type="Pfam" id="PF01370"/>
    </source>
</evidence>
<dbReference type="CDD" id="cd05262">
    <property type="entry name" value="SDR_a7"/>
    <property type="match status" value="1"/>
</dbReference>
<comment type="caution">
    <text evidence="2">The sequence shown here is derived from an EMBL/GenBank/DDBJ whole genome shotgun (WGS) entry which is preliminary data.</text>
</comment>
<dbReference type="SUPFAM" id="SSF51735">
    <property type="entry name" value="NAD(P)-binding Rossmann-fold domains"/>
    <property type="match status" value="1"/>
</dbReference>
<dbReference type="AlphaFoldDB" id="A0A5M3XDC5"/>
<dbReference type="InterPro" id="IPR036291">
    <property type="entry name" value="NAD(P)-bd_dom_sf"/>
</dbReference>
<dbReference type="GO" id="GO:0005737">
    <property type="term" value="C:cytoplasm"/>
    <property type="evidence" value="ECO:0007669"/>
    <property type="project" value="TreeGrafter"/>
</dbReference>
<reference evidence="2 3" key="1">
    <citation type="submission" date="2019-10" db="EMBL/GenBank/DDBJ databases">
        <title>Whole genome shotgun sequence of Acrocarpospora pleiomorpha NBRC 16267.</title>
        <authorList>
            <person name="Ichikawa N."/>
            <person name="Kimura A."/>
            <person name="Kitahashi Y."/>
            <person name="Komaki H."/>
            <person name="Oguchi A."/>
        </authorList>
    </citation>
    <scope>NUCLEOTIDE SEQUENCE [LARGE SCALE GENOMIC DNA]</scope>
    <source>
        <strain evidence="2 3">NBRC 16267</strain>
    </source>
</reference>
<keyword evidence="3" id="KW-1185">Reference proteome</keyword>
<dbReference type="EMBL" id="BLAF01000010">
    <property type="protein sequence ID" value="GES19244.1"/>
    <property type="molecule type" value="Genomic_DNA"/>
</dbReference>
<proteinExistence type="predicted"/>
<dbReference type="InterPro" id="IPR001509">
    <property type="entry name" value="Epimerase_deHydtase"/>
</dbReference>
<feature type="domain" description="NAD-dependent epimerase/dehydratase" evidence="1">
    <location>
        <begin position="3"/>
        <end position="77"/>
    </location>
</feature>
<dbReference type="GO" id="GO:0004029">
    <property type="term" value="F:aldehyde dehydrogenase (NAD+) activity"/>
    <property type="evidence" value="ECO:0007669"/>
    <property type="project" value="TreeGrafter"/>
</dbReference>
<protein>
    <submittedName>
        <fullName evidence="2">Oxidoreductase</fullName>
    </submittedName>
</protein>
<evidence type="ECO:0000313" key="2">
    <source>
        <dbReference type="EMBL" id="GES19244.1"/>
    </source>
</evidence>
<dbReference type="Proteomes" id="UP000377595">
    <property type="component" value="Unassembled WGS sequence"/>
</dbReference>
<evidence type="ECO:0000313" key="3">
    <source>
        <dbReference type="Proteomes" id="UP000377595"/>
    </source>
</evidence>
<dbReference type="RefSeq" id="WP_155344335.1">
    <property type="nucleotide sequence ID" value="NZ_BAAAHM010000018.1"/>
</dbReference>